<reference evidence="2 3" key="1">
    <citation type="journal article" date="2011" name="Mol. Biol. Evol.">
        <title>Comparative genomic analysis of fruiting body formation in Myxococcales.</title>
        <authorList>
            <person name="Huntley S."/>
            <person name="Hamann N."/>
            <person name="Wegener-Feldbrugge S."/>
            <person name="Treuner-Lange A."/>
            <person name="Kube M."/>
            <person name="Reinhardt R."/>
            <person name="Klages S."/>
            <person name="Muller R."/>
            <person name="Ronning C.M."/>
            <person name="Nierman W.C."/>
            <person name="Sogaard-Andersen L."/>
        </authorList>
    </citation>
    <scope>NUCLEOTIDE SEQUENCE [LARGE SCALE GENOMIC DNA]</scope>
    <source>
        <strain evidence="2 3">DW4/3-1</strain>
    </source>
</reference>
<dbReference type="STRING" id="378806.STAUR_3785"/>
<protein>
    <submittedName>
        <fullName evidence="2">Uncharacterized protein</fullName>
    </submittedName>
</protein>
<sequence length="80" mass="8443">MVKRQVAQESNAQAQRAPGSRTCHRSELPPAPATSTWTAAGTLSAPIAAHVAIRLHTGQVLVTGGTFSGMNVTTVQRYSR</sequence>
<gene>
    <name evidence="2" type="ordered locus">STAUR_3785</name>
</gene>
<evidence type="ECO:0000313" key="2">
    <source>
        <dbReference type="EMBL" id="ADO71573.1"/>
    </source>
</evidence>
<evidence type="ECO:0000256" key="1">
    <source>
        <dbReference type="SAM" id="MobiDB-lite"/>
    </source>
</evidence>
<evidence type="ECO:0000313" key="3">
    <source>
        <dbReference type="Proteomes" id="UP000001351"/>
    </source>
</evidence>
<name>E3FHW7_STIAD</name>
<dbReference type="HOGENOM" id="CLU_2588061_0_0_7"/>
<dbReference type="Gene3D" id="2.130.10.80">
    <property type="entry name" value="Galactose oxidase/kelch, beta-propeller"/>
    <property type="match status" value="1"/>
</dbReference>
<dbReference type="KEGG" id="sur:STAUR_3785"/>
<dbReference type="AlphaFoldDB" id="E3FHW7"/>
<organism evidence="2 3">
    <name type="scientific">Stigmatella aurantiaca (strain DW4/3-1)</name>
    <dbReference type="NCBI Taxonomy" id="378806"/>
    <lineage>
        <taxon>Bacteria</taxon>
        <taxon>Pseudomonadati</taxon>
        <taxon>Myxococcota</taxon>
        <taxon>Myxococcia</taxon>
        <taxon>Myxococcales</taxon>
        <taxon>Cystobacterineae</taxon>
        <taxon>Archangiaceae</taxon>
        <taxon>Stigmatella</taxon>
    </lineage>
</organism>
<dbReference type="EMBL" id="CP002271">
    <property type="protein sequence ID" value="ADO71573.1"/>
    <property type="molecule type" value="Genomic_DNA"/>
</dbReference>
<dbReference type="eggNOG" id="COG3055">
    <property type="taxonomic scope" value="Bacteria"/>
</dbReference>
<keyword evidence="3" id="KW-1185">Reference proteome</keyword>
<accession>E3FHW7</accession>
<feature type="region of interest" description="Disordered" evidence="1">
    <location>
        <begin position="1"/>
        <end position="37"/>
    </location>
</feature>
<proteinExistence type="predicted"/>
<dbReference type="Proteomes" id="UP000001351">
    <property type="component" value="Chromosome"/>
</dbReference>
<dbReference type="RefSeq" id="WP_013375901.1">
    <property type="nucleotide sequence ID" value="NC_014623.1"/>
</dbReference>
<dbReference type="InterPro" id="IPR037293">
    <property type="entry name" value="Gal_Oxidase_central_sf"/>
</dbReference>